<comment type="caution">
    <text evidence="2">The sequence shown here is derived from an EMBL/GenBank/DDBJ whole genome shotgun (WGS) entry which is preliminary data.</text>
</comment>
<evidence type="ECO:0000313" key="2">
    <source>
        <dbReference type="EMBL" id="OCL33873.1"/>
    </source>
</evidence>
<dbReference type="PANTHER" id="PTHR43784:SF2">
    <property type="entry name" value="GDSL-LIKE LIPASE_ACYLHYDROLASE, PUTATIVE (AFU_ORTHOLOGUE AFUA_2G00820)-RELATED"/>
    <property type="match status" value="1"/>
</dbReference>
<organism evidence="2 3">
    <name type="scientific">Tessaracoccus lapidicaptus</name>
    <dbReference type="NCBI Taxonomy" id="1427523"/>
    <lineage>
        <taxon>Bacteria</taxon>
        <taxon>Bacillati</taxon>
        <taxon>Actinomycetota</taxon>
        <taxon>Actinomycetes</taxon>
        <taxon>Propionibacteriales</taxon>
        <taxon>Propionibacteriaceae</taxon>
        <taxon>Tessaracoccus</taxon>
    </lineage>
</organism>
<dbReference type="InterPro" id="IPR013830">
    <property type="entry name" value="SGNH_hydro"/>
</dbReference>
<feature type="domain" description="SGNH hydrolase-type esterase" evidence="1">
    <location>
        <begin position="175"/>
        <end position="356"/>
    </location>
</feature>
<dbReference type="InterPro" id="IPR036514">
    <property type="entry name" value="SGNH_hydro_sf"/>
</dbReference>
<evidence type="ECO:0000259" key="1">
    <source>
        <dbReference type="Pfam" id="PF13472"/>
    </source>
</evidence>
<gene>
    <name evidence="2" type="ORF">BCR15_04370</name>
</gene>
<dbReference type="Pfam" id="PF13472">
    <property type="entry name" value="Lipase_GDSL_2"/>
    <property type="match status" value="1"/>
</dbReference>
<proteinExistence type="predicted"/>
<accession>A0A1C0AMF5</accession>
<dbReference type="PANTHER" id="PTHR43784">
    <property type="entry name" value="GDSL-LIKE LIPASE/ACYLHYDROLASE, PUTATIVE (AFU_ORTHOLOGUE AFUA_2G00820)-RELATED"/>
    <property type="match status" value="1"/>
</dbReference>
<dbReference type="EMBL" id="MBQD01000021">
    <property type="protein sequence ID" value="OCL33873.1"/>
    <property type="molecule type" value="Genomic_DNA"/>
</dbReference>
<dbReference type="SUPFAM" id="SSF52266">
    <property type="entry name" value="SGNH hydrolase"/>
    <property type="match status" value="1"/>
</dbReference>
<dbReference type="InterPro" id="IPR053140">
    <property type="entry name" value="GDSL_Rv0518-like"/>
</dbReference>
<dbReference type="Proteomes" id="UP000093501">
    <property type="component" value="Unassembled WGS sequence"/>
</dbReference>
<dbReference type="Gene3D" id="3.40.50.1110">
    <property type="entry name" value="SGNH hydrolase"/>
    <property type="match status" value="1"/>
</dbReference>
<dbReference type="AlphaFoldDB" id="A0A1C0AMF5"/>
<sequence>MPGGWLPLGSNTHLPVRVGPPFNAARAAGVTTRLHHPLTGAPRTLRLVFANWMNDGGRDAPGPNALTLGVTVESAGDPRAVRFAGLPEVTLMPGQALVSDPLDLGAAADAITTTTRVRPTSGDHVPLGPEADTTAGESVQALLPDGTRDVLRHGFGPCQILGVPTQDHHPEHVLVVGDSNAVGFGDQHGSAEHLGWVRRLFDGRRLAVNASTSGATAAAALAEGPSLRRAQLSAAAAPGLAVVALGTNDLQRGGDLAAVQAALQSLWRVLSDEGWRIAAVTVPPVTESSDAWVTVDSQAPTPGHRERVALNEWLRRRPDPVDEVWDLAEVVAAGSTRWRPGMTHDGVHLSPQGHAAVAHRFADRFR</sequence>
<dbReference type="CDD" id="cd00229">
    <property type="entry name" value="SGNH_hydrolase"/>
    <property type="match status" value="1"/>
</dbReference>
<keyword evidence="3" id="KW-1185">Reference proteome</keyword>
<reference evidence="3" key="1">
    <citation type="submission" date="2016-07" db="EMBL/GenBank/DDBJ databases">
        <authorList>
            <person name="Florea S."/>
            <person name="Webb J.S."/>
            <person name="Jaromczyk J."/>
            <person name="Schardl C.L."/>
        </authorList>
    </citation>
    <scope>NUCLEOTIDE SEQUENCE [LARGE SCALE GENOMIC DNA]</scope>
    <source>
        <strain evidence="3">IPBSL-7</strain>
    </source>
</reference>
<evidence type="ECO:0000313" key="3">
    <source>
        <dbReference type="Proteomes" id="UP000093501"/>
    </source>
</evidence>
<protein>
    <recommendedName>
        <fullName evidence="1">SGNH hydrolase-type esterase domain-containing protein</fullName>
    </recommendedName>
</protein>
<name>A0A1C0AMF5_9ACTN</name>